<comment type="caution">
    <text evidence="2">The sequence shown here is derived from an EMBL/GenBank/DDBJ whole genome shotgun (WGS) entry which is preliminary data.</text>
</comment>
<feature type="compositionally biased region" description="Acidic residues" evidence="1">
    <location>
        <begin position="187"/>
        <end position="196"/>
    </location>
</feature>
<organism evidence="2 3">
    <name type="scientific">Rhodofomes roseus</name>
    <dbReference type="NCBI Taxonomy" id="34475"/>
    <lineage>
        <taxon>Eukaryota</taxon>
        <taxon>Fungi</taxon>
        <taxon>Dikarya</taxon>
        <taxon>Basidiomycota</taxon>
        <taxon>Agaricomycotina</taxon>
        <taxon>Agaricomycetes</taxon>
        <taxon>Polyporales</taxon>
        <taxon>Rhodofomes</taxon>
    </lineage>
</organism>
<reference evidence="2 3" key="1">
    <citation type="submission" date="2019-01" db="EMBL/GenBank/DDBJ databases">
        <title>Genome sequencing of the rare red list fungi Fomitopsis rosea.</title>
        <authorList>
            <person name="Buettner E."/>
            <person name="Kellner H."/>
        </authorList>
    </citation>
    <scope>NUCLEOTIDE SEQUENCE [LARGE SCALE GENOMIC DNA]</scope>
    <source>
        <strain evidence="2 3">DSM 105464</strain>
    </source>
</reference>
<gene>
    <name evidence="2" type="ORF">EVJ58_g9485</name>
</gene>
<dbReference type="Proteomes" id="UP000298390">
    <property type="component" value="Unassembled WGS sequence"/>
</dbReference>
<feature type="region of interest" description="Disordered" evidence="1">
    <location>
        <begin position="165"/>
        <end position="217"/>
    </location>
</feature>
<sequence>MFHTFTVHDAGRPPPATGEDLGSIWLTIDLSKGTCVEPPQPLSGRIQVRHPLVRLRLAPADEPVAQVRVEDLPVLENRKNRTWIVAARPSRQLGPQSLVILSTSLESSGVGRLAAVTGFSRHWVCFRVQGSKEPCGLCVPLVWAKLGALERNFHATRYAELPRLPRPHPEFADNPLITNSDVSPYEFESDEEDEPEGKEVDSLAIASEKRGHINEDP</sequence>
<evidence type="ECO:0000256" key="1">
    <source>
        <dbReference type="SAM" id="MobiDB-lite"/>
    </source>
</evidence>
<name>A0A4Y9XTJ7_9APHY</name>
<accession>A0A4Y9XTJ7</accession>
<evidence type="ECO:0000313" key="3">
    <source>
        <dbReference type="Proteomes" id="UP000298390"/>
    </source>
</evidence>
<dbReference type="EMBL" id="SEKV01000832">
    <property type="protein sequence ID" value="TFY53375.1"/>
    <property type="molecule type" value="Genomic_DNA"/>
</dbReference>
<protein>
    <submittedName>
        <fullName evidence="2">Uncharacterized protein</fullName>
    </submittedName>
</protein>
<proteinExistence type="predicted"/>
<feature type="compositionally biased region" description="Basic and acidic residues" evidence="1">
    <location>
        <begin position="197"/>
        <end position="217"/>
    </location>
</feature>
<dbReference type="AlphaFoldDB" id="A0A4Y9XTJ7"/>
<evidence type="ECO:0000313" key="2">
    <source>
        <dbReference type="EMBL" id="TFY53375.1"/>
    </source>
</evidence>